<evidence type="ECO:0000313" key="12">
    <source>
        <dbReference type="EMBL" id="PSN85371.1"/>
    </source>
</evidence>
<dbReference type="HAMAP" id="MF_01358">
    <property type="entry name" value="NDH1_NuoD"/>
    <property type="match status" value="1"/>
</dbReference>
<keyword evidence="4" id="KW-1003">Cell membrane</keyword>
<keyword evidence="3" id="KW-0813">Transport</keyword>
<dbReference type="InterPro" id="IPR029014">
    <property type="entry name" value="NiFe-Hase_large"/>
</dbReference>
<dbReference type="Pfam" id="PF00329">
    <property type="entry name" value="Complex1_30kDa"/>
    <property type="match status" value="1"/>
</dbReference>
<dbReference type="Pfam" id="PF00346">
    <property type="entry name" value="Complex1_49kDa"/>
    <property type="match status" value="1"/>
</dbReference>
<dbReference type="InterPro" id="IPR022885">
    <property type="entry name" value="NDH1_su_D/H"/>
</dbReference>
<dbReference type="EMBL" id="NEXD01000034">
    <property type="protein sequence ID" value="PSN85371.1"/>
    <property type="molecule type" value="Genomic_DNA"/>
</dbReference>
<protein>
    <submittedName>
        <fullName evidence="12">NADH dehydrogenase subunit D</fullName>
    </submittedName>
</protein>
<dbReference type="GO" id="GO:0048038">
    <property type="term" value="F:quinone binding"/>
    <property type="evidence" value="ECO:0007669"/>
    <property type="project" value="InterPro"/>
</dbReference>
<dbReference type="Gene3D" id="1.10.645.10">
    <property type="entry name" value="Cytochrome-c3 Hydrogenase, chain B"/>
    <property type="match status" value="1"/>
</dbReference>
<evidence type="ECO:0000256" key="8">
    <source>
        <dbReference type="ARBA" id="ARBA00038617"/>
    </source>
</evidence>
<dbReference type="InterPro" id="IPR001135">
    <property type="entry name" value="NADH_Q_OxRdtase_suD"/>
</dbReference>
<dbReference type="GO" id="GO:0005886">
    <property type="term" value="C:plasma membrane"/>
    <property type="evidence" value="ECO:0007669"/>
    <property type="project" value="UniProtKB-SubCell"/>
</dbReference>
<dbReference type="GO" id="GO:0016651">
    <property type="term" value="F:oxidoreductase activity, acting on NAD(P)H"/>
    <property type="evidence" value="ECO:0007669"/>
    <property type="project" value="InterPro"/>
</dbReference>
<evidence type="ECO:0000259" key="11">
    <source>
        <dbReference type="Pfam" id="PF00346"/>
    </source>
</evidence>
<dbReference type="Proteomes" id="UP000240569">
    <property type="component" value="Unassembled WGS sequence"/>
</dbReference>
<evidence type="ECO:0000256" key="5">
    <source>
        <dbReference type="ARBA" id="ARBA00023027"/>
    </source>
</evidence>
<comment type="caution">
    <text evidence="12">The sequence shown here is derived from an EMBL/GenBank/DDBJ whole genome shotgun (WGS) entry which is preliminary data.</text>
</comment>
<feature type="domain" description="NADH:ubiquinone oxidoreductase 30kDa subunit" evidence="10">
    <location>
        <begin position="79"/>
        <end position="196"/>
    </location>
</feature>
<evidence type="ECO:0000259" key="10">
    <source>
        <dbReference type="Pfam" id="PF00329"/>
    </source>
</evidence>
<organism evidence="12 13">
    <name type="scientific">Candidatus Marsarchaeota G1 archaeon BE_D</name>
    <dbReference type="NCBI Taxonomy" id="1978156"/>
    <lineage>
        <taxon>Archaea</taxon>
        <taxon>Candidatus Marsarchaeota</taxon>
        <taxon>Candidatus Marsarchaeota group 1</taxon>
    </lineage>
</organism>
<dbReference type="Gene3D" id="3.30.460.80">
    <property type="entry name" value="NADH:ubiquinone oxidoreductase, 30kDa subunit"/>
    <property type="match status" value="1"/>
</dbReference>
<keyword evidence="5" id="KW-0520">NAD</keyword>
<keyword evidence="6" id="KW-0472">Membrane</keyword>
<evidence type="ECO:0000256" key="2">
    <source>
        <dbReference type="ARBA" id="ARBA00010019"/>
    </source>
</evidence>
<evidence type="ECO:0000256" key="9">
    <source>
        <dbReference type="ARBA" id="ARBA00047712"/>
    </source>
</evidence>
<dbReference type="InterPro" id="IPR001268">
    <property type="entry name" value="NADH_UbQ_OxRdtase_30kDa_su"/>
</dbReference>
<dbReference type="GO" id="GO:0051287">
    <property type="term" value="F:NAD binding"/>
    <property type="evidence" value="ECO:0007669"/>
    <property type="project" value="InterPro"/>
</dbReference>
<comment type="similarity">
    <text evidence="2">In the C-terminal section; belongs to the complex I 49 kDa subunit family.</text>
</comment>
<keyword evidence="7" id="KW-0511">Multifunctional enzyme</keyword>
<comment type="subunit">
    <text evidence="8">NDH-1 is composed of 13 different subunits. Subunits NuoB, CD, E, F, and G constitute the peripheral sector of the complex.</text>
</comment>
<gene>
    <name evidence="12" type="ORF">B9Q02_06645</name>
</gene>
<comment type="catalytic activity">
    <reaction evidence="9">
        <text>a quinone + NADH + 5 H(+)(in) = a quinol + NAD(+) + 4 H(+)(out)</text>
        <dbReference type="Rhea" id="RHEA:57888"/>
        <dbReference type="ChEBI" id="CHEBI:15378"/>
        <dbReference type="ChEBI" id="CHEBI:24646"/>
        <dbReference type="ChEBI" id="CHEBI:57540"/>
        <dbReference type="ChEBI" id="CHEBI:57945"/>
        <dbReference type="ChEBI" id="CHEBI:132124"/>
    </reaction>
</comment>
<dbReference type="SUPFAM" id="SSF143243">
    <property type="entry name" value="Nqo5-like"/>
    <property type="match status" value="1"/>
</dbReference>
<dbReference type="NCBIfam" id="NF004739">
    <property type="entry name" value="PRK06075.1"/>
    <property type="match status" value="1"/>
</dbReference>
<reference evidence="12 13" key="1">
    <citation type="submission" date="2017-04" db="EMBL/GenBank/DDBJ databases">
        <title>Novel microbial lineages endemic to geothermal iron-oxide mats fill important gaps in the evolutionary history of Archaea.</title>
        <authorList>
            <person name="Jay Z.J."/>
            <person name="Beam J.P."/>
            <person name="Dlakic M."/>
            <person name="Rusch D.B."/>
            <person name="Kozubal M.A."/>
            <person name="Inskeep W.P."/>
        </authorList>
    </citation>
    <scope>NUCLEOTIDE SEQUENCE [LARGE SCALE GENOMIC DNA]</scope>
    <source>
        <strain evidence="12">BE_D</strain>
    </source>
</reference>
<evidence type="ECO:0000256" key="4">
    <source>
        <dbReference type="ARBA" id="ARBA00022475"/>
    </source>
</evidence>
<dbReference type="InterPro" id="IPR020396">
    <property type="entry name" value="NADH_UbQ_OxRdtase_CS"/>
</dbReference>
<dbReference type="PANTHER" id="PTHR11993">
    <property type="entry name" value="NADH-UBIQUINONE OXIDOREDUCTASE 49 KDA SUBUNIT"/>
    <property type="match status" value="1"/>
</dbReference>
<dbReference type="AlphaFoldDB" id="A0A2R6AG56"/>
<name>A0A2R6AG56_9ARCH</name>
<dbReference type="PANTHER" id="PTHR11993:SF10">
    <property type="entry name" value="NADH DEHYDROGENASE [UBIQUINONE] IRON-SULFUR PROTEIN 2, MITOCHONDRIAL"/>
    <property type="match status" value="1"/>
</dbReference>
<evidence type="ECO:0000256" key="6">
    <source>
        <dbReference type="ARBA" id="ARBA00023136"/>
    </source>
</evidence>
<evidence type="ECO:0000256" key="3">
    <source>
        <dbReference type="ARBA" id="ARBA00022448"/>
    </source>
</evidence>
<accession>A0A2R6AG56</accession>
<dbReference type="InterPro" id="IPR037232">
    <property type="entry name" value="NADH_quin_OxRdtase_su_C/D-like"/>
</dbReference>
<evidence type="ECO:0000256" key="1">
    <source>
        <dbReference type="ARBA" id="ARBA00004202"/>
    </source>
</evidence>
<evidence type="ECO:0000256" key="7">
    <source>
        <dbReference type="ARBA" id="ARBA00023268"/>
    </source>
</evidence>
<feature type="domain" description="NADH-quinone oxidoreductase subunit D" evidence="11">
    <location>
        <begin position="351"/>
        <end position="523"/>
    </location>
</feature>
<proteinExistence type="inferred from homology"/>
<dbReference type="SUPFAM" id="SSF56762">
    <property type="entry name" value="HydB/Nqo4-like"/>
    <property type="match status" value="1"/>
</dbReference>
<sequence length="594" mass="67660">MPSKARGFGVRSNARSGVNRRVLRRKREQKGGCGGLSASVLQQEPLSLEKSVVTQLEQAFAGKLSAKVVRKRRVWAQCSNDVTIDVLRFAKEKLQFDHLNFITAVDWKKYFDLVYNLWSIANKVELMLKTQLPHTDKDELVPFPTSTTVYQAAEWPEREVYDLFGIEFKGHPDLRRILLREDWTTHPLRKVYDRRGFPINPSLGLSGPPETWRINEGKIALPAKWLAENPEVEEEILTINFGPHHPSTHGPLMIRFRLDGEIVVDDDIVIGYLHRNHEKLGENNTWIQMLPYPDRTNYISPINWEWAYVSAVEELAGIEPPERAEYIRVIMAELDRIQSHLMFLATAGDEVGQLTGFVWGLRDRELVLDINEMVCGARMLPNYFRFGGVNRDLPKGAVEKIHEALNTIEKHLEEFSAIYEKNPVFLKRFQGTGVLRAQDAIEWGAVGPPLRASNVPFDVRKDDPYSVYDRFEFDVVVGKNGDNLDRFLVRVEEIKQSISIVRQALKELPSGPYQAKAPVLNLPEGEASSRIETPRGEGSYYIVSDGSPRAVRMKIKSPSLMNVYVAKRLMVGQKLQDAIVTFGTFDPVLGEIDR</sequence>
<evidence type="ECO:0000313" key="13">
    <source>
        <dbReference type="Proteomes" id="UP000240569"/>
    </source>
</evidence>
<dbReference type="PROSITE" id="PS00542">
    <property type="entry name" value="COMPLEX1_30K"/>
    <property type="match status" value="1"/>
</dbReference>
<dbReference type="GO" id="GO:0008137">
    <property type="term" value="F:NADH dehydrogenase (ubiquinone) activity"/>
    <property type="evidence" value="ECO:0007669"/>
    <property type="project" value="InterPro"/>
</dbReference>
<comment type="subcellular location">
    <subcellularLocation>
        <location evidence="1">Cell membrane</location>
        <topology evidence="1">Peripheral membrane protein</topology>
    </subcellularLocation>
</comment>